<accession>A0ACB7X2U2</accession>
<keyword evidence="2" id="KW-1185">Reference proteome</keyword>
<evidence type="ECO:0000313" key="1">
    <source>
        <dbReference type="EMBL" id="KAH7834884.1"/>
    </source>
</evidence>
<organism evidence="1 2">
    <name type="scientific">Vaccinium darrowii</name>
    <dbReference type="NCBI Taxonomy" id="229202"/>
    <lineage>
        <taxon>Eukaryota</taxon>
        <taxon>Viridiplantae</taxon>
        <taxon>Streptophyta</taxon>
        <taxon>Embryophyta</taxon>
        <taxon>Tracheophyta</taxon>
        <taxon>Spermatophyta</taxon>
        <taxon>Magnoliopsida</taxon>
        <taxon>eudicotyledons</taxon>
        <taxon>Gunneridae</taxon>
        <taxon>Pentapetalae</taxon>
        <taxon>asterids</taxon>
        <taxon>Ericales</taxon>
        <taxon>Ericaceae</taxon>
        <taxon>Vaccinioideae</taxon>
        <taxon>Vaccinieae</taxon>
        <taxon>Vaccinium</taxon>
    </lineage>
</organism>
<dbReference type="EMBL" id="CM037152">
    <property type="protein sequence ID" value="KAH7834884.1"/>
    <property type="molecule type" value="Genomic_DNA"/>
</dbReference>
<gene>
    <name evidence="1" type="ORF">Vadar_020616</name>
</gene>
<name>A0ACB7X2U2_9ERIC</name>
<dbReference type="Proteomes" id="UP000828048">
    <property type="component" value="Chromosome 2"/>
</dbReference>
<sequence length="221" mass="24329">MDIPFISLDLALMTALLERWHPETHSFHLGLGEWTVTLQDVEVILGVPVDGLPIVGSTEQDWDKLCQELLGLTPRAGVSRTGGKVKLSWLRTHFKGHLKAGRFRGFRTPLLVVLAMGLDNSTQLGSACLAGLYHFICHGSKKNNNDVGGCFILLQLWAWEWFPYFAPGPVGKRVRPPDAPLGARSLLVKTLANPSHFAINLTLAALGLGDVQWAEELVPHR</sequence>
<protein>
    <submittedName>
        <fullName evidence="1">Uncharacterized protein</fullName>
    </submittedName>
</protein>
<reference evidence="1 2" key="1">
    <citation type="journal article" date="2021" name="Hortic Res">
        <title>High-quality reference genome and annotation aids understanding of berry development for evergreen blueberry (Vaccinium darrowii).</title>
        <authorList>
            <person name="Yu J."/>
            <person name="Hulse-Kemp A.M."/>
            <person name="Babiker E."/>
            <person name="Staton M."/>
        </authorList>
    </citation>
    <scope>NUCLEOTIDE SEQUENCE [LARGE SCALE GENOMIC DNA]</scope>
    <source>
        <strain evidence="2">cv. NJ 8807/NJ 8810</strain>
        <tissue evidence="1">Young leaf</tissue>
    </source>
</reference>
<comment type="caution">
    <text evidence="1">The sequence shown here is derived from an EMBL/GenBank/DDBJ whole genome shotgun (WGS) entry which is preliminary data.</text>
</comment>
<evidence type="ECO:0000313" key="2">
    <source>
        <dbReference type="Proteomes" id="UP000828048"/>
    </source>
</evidence>
<proteinExistence type="predicted"/>